<feature type="compositionally biased region" description="Polar residues" evidence="1">
    <location>
        <begin position="310"/>
        <end position="320"/>
    </location>
</feature>
<feature type="transmembrane region" description="Helical" evidence="2">
    <location>
        <begin position="68"/>
        <end position="85"/>
    </location>
</feature>
<feature type="region of interest" description="Disordered" evidence="1">
    <location>
        <begin position="345"/>
        <end position="396"/>
    </location>
</feature>
<feature type="transmembrane region" description="Helical" evidence="2">
    <location>
        <begin position="38"/>
        <end position="56"/>
    </location>
</feature>
<feature type="transmembrane region" description="Helical" evidence="2">
    <location>
        <begin position="123"/>
        <end position="141"/>
    </location>
</feature>
<dbReference type="PANTHER" id="PTHR42029:SF3">
    <property type="entry name" value="AN04G07800"/>
    <property type="match status" value="1"/>
</dbReference>
<feature type="compositionally biased region" description="Polar residues" evidence="1">
    <location>
        <begin position="18"/>
        <end position="28"/>
    </location>
</feature>
<keyword evidence="2" id="KW-0472">Membrane</keyword>
<accession>A0A6A6WQM5</accession>
<dbReference type="Proteomes" id="UP000799757">
    <property type="component" value="Unassembled WGS sequence"/>
</dbReference>
<dbReference type="EMBL" id="MU002510">
    <property type="protein sequence ID" value="KAF2786238.1"/>
    <property type="molecule type" value="Genomic_DNA"/>
</dbReference>
<name>A0A6A6WQM5_9PLEO</name>
<evidence type="ECO:0000313" key="4">
    <source>
        <dbReference type="Proteomes" id="UP000799757"/>
    </source>
</evidence>
<feature type="transmembrane region" description="Helical" evidence="2">
    <location>
        <begin position="202"/>
        <end position="225"/>
    </location>
</feature>
<feature type="transmembrane region" description="Helical" evidence="2">
    <location>
        <begin position="91"/>
        <end position="111"/>
    </location>
</feature>
<protein>
    <submittedName>
        <fullName evidence="3">Uncharacterized protein</fullName>
    </submittedName>
</protein>
<sequence>MAPVDPFHLPVKRFPDPSEQTKPPSRSGLTVDGGYLEAWAQGYNVGSLIILLLIVFCNYRSGIWLHKLILLELVLALWHGTFIFVKDPTYGWYLSSTALLLFISYQLHNIISWLKIRPFLPKWGSYLFIGSLIAVQPFWVAEAWSNFEYFNNLGSEANLRMRPWEALVRDPWWIFTTWKLIDIISKTYMFKVLDLIKINPRFGVMLGCMFVSIAFLLTDVVISALRKSSLSGINPYWRFALVFKCASDTIFLDDFKSVLDDIVTRKMQSAGGTVHRGSQTGGRKRRHSAVEPREPDGDYIECGPIGGPVTNISSSQSSGRSKYLNPFSRREHSTPIPKIHVQKETTVTTEMRKPRSDSYASDRNILPMPAPALYGTKPQDGGSSGDLSINPRGGYV</sequence>
<keyword evidence="4" id="KW-1185">Reference proteome</keyword>
<proteinExistence type="predicted"/>
<feature type="region of interest" description="Disordered" evidence="1">
    <location>
        <begin position="1"/>
        <end position="28"/>
    </location>
</feature>
<keyword evidence="2" id="KW-0812">Transmembrane</keyword>
<dbReference type="PANTHER" id="PTHR42029">
    <property type="entry name" value="AN04G07800"/>
    <property type="match status" value="1"/>
</dbReference>
<dbReference type="AlphaFoldDB" id="A0A6A6WQM5"/>
<evidence type="ECO:0000256" key="1">
    <source>
        <dbReference type="SAM" id="MobiDB-lite"/>
    </source>
</evidence>
<feature type="region of interest" description="Disordered" evidence="1">
    <location>
        <begin position="270"/>
        <end position="331"/>
    </location>
</feature>
<dbReference type="OrthoDB" id="5420247at2759"/>
<evidence type="ECO:0000313" key="3">
    <source>
        <dbReference type="EMBL" id="KAF2786238.1"/>
    </source>
</evidence>
<evidence type="ECO:0000256" key="2">
    <source>
        <dbReference type="SAM" id="Phobius"/>
    </source>
</evidence>
<keyword evidence="2" id="KW-1133">Transmembrane helix</keyword>
<gene>
    <name evidence="3" type="ORF">K505DRAFT_380396</name>
</gene>
<organism evidence="3 4">
    <name type="scientific">Melanomma pulvis-pyrius CBS 109.77</name>
    <dbReference type="NCBI Taxonomy" id="1314802"/>
    <lineage>
        <taxon>Eukaryota</taxon>
        <taxon>Fungi</taxon>
        <taxon>Dikarya</taxon>
        <taxon>Ascomycota</taxon>
        <taxon>Pezizomycotina</taxon>
        <taxon>Dothideomycetes</taxon>
        <taxon>Pleosporomycetidae</taxon>
        <taxon>Pleosporales</taxon>
        <taxon>Melanommataceae</taxon>
        <taxon>Melanomma</taxon>
    </lineage>
</organism>
<reference evidence="3" key="1">
    <citation type="journal article" date="2020" name="Stud. Mycol.">
        <title>101 Dothideomycetes genomes: a test case for predicting lifestyles and emergence of pathogens.</title>
        <authorList>
            <person name="Haridas S."/>
            <person name="Albert R."/>
            <person name="Binder M."/>
            <person name="Bloem J."/>
            <person name="Labutti K."/>
            <person name="Salamov A."/>
            <person name="Andreopoulos B."/>
            <person name="Baker S."/>
            <person name="Barry K."/>
            <person name="Bills G."/>
            <person name="Bluhm B."/>
            <person name="Cannon C."/>
            <person name="Castanera R."/>
            <person name="Culley D."/>
            <person name="Daum C."/>
            <person name="Ezra D."/>
            <person name="Gonzalez J."/>
            <person name="Henrissat B."/>
            <person name="Kuo A."/>
            <person name="Liang C."/>
            <person name="Lipzen A."/>
            <person name="Lutzoni F."/>
            <person name="Magnuson J."/>
            <person name="Mondo S."/>
            <person name="Nolan M."/>
            <person name="Ohm R."/>
            <person name="Pangilinan J."/>
            <person name="Park H.-J."/>
            <person name="Ramirez L."/>
            <person name="Alfaro M."/>
            <person name="Sun H."/>
            <person name="Tritt A."/>
            <person name="Yoshinaga Y."/>
            <person name="Zwiers L.-H."/>
            <person name="Turgeon B."/>
            <person name="Goodwin S."/>
            <person name="Spatafora J."/>
            <person name="Crous P."/>
            <person name="Grigoriev I."/>
        </authorList>
    </citation>
    <scope>NUCLEOTIDE SEQUENCE</scope>
    <source>
        <strain evidence="3">CBS 109.77</strain>
    </source>
</reference>